<feature type="binding site" evidence="4">
    <location>
        <position position="223"/>
    </location>
    <ligand>
        <name>ATP</name>
        <dbReference type="ChEBI" id="CHEBI:30616"/>
    </ligand>
</feature>
<evidence type="ECO:0000256" key="2">
    <source>
        <dbReference type="ARBA" id="ARBA00022741"/>
    </source>
</evidence>
<dbReference type="Gene3D" id="2.60.200.20">
    <property type="match status" value="1"/>
</dbReference>
<evidence type="ECO:0000259" key="8">
    <source>
        <dbReference type="PROSITE" id="PS50011"/>
    </source>
</evidence>
<feature type="region of interest" description="Disordered" evidence="6">
    <location>
        <begin position="1"/>
        <end position="57"/>
    </location>
</feature>
<evidence type="ECO:0000256" key="4">
    <source>
        <dbReference type="PROSITE-ProRule" id="PRU10141"/>
    </source>
</evidence>
<dbReference type="SUPFAM" id="SSF49879">
    <property type="entry name" value="SMAD/FHA domain"/>
    <property type="match status" value="1"/>
</dbReference>
<dbReference type="PANTHER" id="PTHR24347">
    <property type="entry name" value="SERINE/THREONINE-PROTEIN KINASE"/>
    <property type="match status" value="1"/>
</dbReference>
<keyword evidence="5" id="KW-0723">Serine/threonine-protein kinase</keyword>
<dbReference type="PROSITE" id="PS50006">
    <property type="entry name" value="FHA_DOMAIN"/>
    <property type="match status" value="1"/>
</dbReference>
<dbReference type="STRING" id="135208.A0A4Y9ZYI3"/>
<dbReference type="FunFam" id="1.10.510.10:FF:000571">
    <property type="entry name" value="Maternal embryonic leucine zipper kinase"/>
    <property type="match status" value="1"/>
</dbReference>
<dbReference type="Gene3D" id="1.10.510.10">
    <property type="entry name" value="Transferase(Phosphotransferase) domain 1"/>
    <property type="match status" value="1"/>
</dbReference>
<keyword evidence="5" id="KW-0808">Transferase</keyword>
<dbReference type="Pfam" id="PF00498">
    <property type="entry name" value="FHA"/>
    <property type="match status" value="1"/>
</dbReference>
<comment type="similarity">
    <text evidence="1">Belongs to the protein kinase superfamily. CAMK Ser/Thr protein kinase family. CHEK2 subfamily.</text>
</comment>
<keyword evidence="5" id="KW-0418">Kinase</keyword>
<dbReference type="AlphaFoldDB" id="A0A4Y9ZYI3"/>
<evidence type="ECO:0000313" key="10">
    <source>
        <dbReference type="Proteomes" id="UP000298061"/>
    </source>
</evidence>
<keyword evidence="10" id="KW-1185">Reference proteome</keyword>
<dbReference type="CDD" id="cd05117">
    <property type="entry name" value="STKc_CAMK"/>
    <property type="match status" value="1"/>
</dbReference>
<gene>
    <name evidence="9" type="ORF">EWM64_g4868</name>
</gene>
<evidence type="ECO:0000259" key="7">
    <source>
        <dbReference type="PROSITE" id="PS50006"/>
    </source>
</evidence>
<feature type="domain" description="FHA" evidence="7">
    <location>
        <begin position="92"/>
        <end position="145"/>
    </location>
</feature>
<dbReference type="PROSITE" id="PS00107">
    <property type="entry name" value="PROTEIN_KINASE_ATP"/>
    <property type="match status" value="1"/>
</dbReference>
<evidence type="ECO:0000256" key="5">
    <source>
        <dbReference type="RuleBase" id="RU000304"/>
    </source>
</evidence>
<organism evidence="9 10">
    <name type="scientific">Hericium alpestre</name>
    <dbReference type="NCBI Taxonomy" id="135208"/>
    <lineage>
        <taxon>Eukaryota</taxon>
        <taxon>Fungi</taxon>
        <taxon>Dikarya</taxon>
        <taxon>Basidiomycota</taxon>
        <taxon>Agaricomycotina</taxon>
        <taxon>Agaricomycetes</taxon>
        <taxon>Russulales</taxon>
        <taxon>Hericiaceae</taxon>
        <taxon>Hericium</taxon>
    </lineage>
</organism>
<feature type="domain" description="Protein kinase" evidence="8">
    <location>
        <begin position="194"/>
        <end position="482"/>
    </location>
</feature>
<evidence type="ECO:0000313" key="9">
    <source>
        <dbReference type="EMBL" id="TFY79147.1"/>
    </source>
</evidence>
<dbReference type="PROSITE" id="PS00108">
    <property type="entry name" value="PROTEIN_KINASE_ST"/>
    <property type="match status" value="1"/>
</dbReference>
<dbReference type="SMART" id="SM00220">
    <property type="entry name" value="S_TKc"/>
    <property type="match status" value="1"/>
</dbReference>
<protein>
    <recommendedName>
        <fullName evidence="11">Non-specific serine/threonine protein kinase</fullName>
    </recommendedName>
</protein>
<dbReference type="InterPro" id="IPR008271">
    <property type="entry name" value="Ser/Thr_kinase_AS"/>
</dbReference>
<evidence type="ECO:0000256" key="1">
    <source>
        <dbReference type="ARBA" id="ARBA00005575"/>
    </source>
</evidence>
<feature type="compositionally biased region" description="Low complexity" evidence="6">
    <location>
        <begin position="44"/>
        <end position="57"/>
    </location>
</feature>
<dbReference type="InterPro" id="IPR000719">
    <property type="entry name" value="Prot_kinase_dom"/>
</dbReference>
<dbReference type="Gene3D" id="3.30.200.20">
    <property type="entry name" value="Phosphorylase Kinase, domain 1"/>
    <property type="match status" value="1"/>
</dbReference>
<keyword evidence="3 4" id="KW-0067">ATP-binding</keyword>
<dbReference type="Pfam" id="PF00069">
    <property type="entry name" value="Pkinase"/>
    <property type="match status" value="1"/>
</dbReference>
<dbReference type="Proteomes" id="UP000298061">
    <property type="component" value="Unassembled WGS sequence"/>
</dbReference>
<dbReference type="EMBL" id="SFCI01000551">
    <property type="protein sequence ID" value="TFY79147.1"/>
    <property type="molecule type" value="Genomic_DNA"/>
</dbReference>
<sequence length="484" mass="53320">MAPLAHTTNADNFPSSQGSSSIVPSMDPPQAPNDDAPGALPESQNYTQETQAATQQSQYAVEAEQNLFGRLVPLNPQAGFLKMDLLKLQPAVTIGRSPQNTFHLTGLKISNSHARLIWDGKESRQGTVMVHDTSTNGTYVGRMRLNKGTSRVLRDGMEVCFGTQLPSADPLEDYRFIYQHLAGTPERSGIRAKYDMLEELGRGSFATVMRAMKVATSEFVAIKIIHSDKLRIKDDSKQVIALGREISILESLSHPNIVQLLEVVGRPDEDIMYLVLEYVDGGDLLDYIVKRNGLSEEAAKHITRQMCGALAHIHARGITHRDLKPENVLVTLENPPVVKIADFGLAKVVDSLTMLRTMCGTPSYLAPEVVTQTGGSGYDQLVDSWSVGVIVFSMSVYHITKEMPAPTIIEFHKTIRLTNSTPFVESSTSPDVRQRIERRSIDWQVLASAGVSAEAGDFIKRLLETNPANRMTMAAALEHPWLTN</sequence>
<keyword evidence="2 4" id="KW-0547">Nucleotide-binding</keyword>
<dbReference type="InterPro" id="IPR000253">
    <property type="entry name" value="FHA_dom"/>
</dbReference>
<proteinExistence type="inferred from homology"/>
<accession>A0A4Y9ZYI3</accession>
<comment type="caution">
    <text evidence="9">The sequence shown here is derived from an EMBL/GenBank/DDBJ whole genome shotgun (WGS) entry which is preliminary data.</text>
</comment>
<dbReference type="SUPFAM" id="SSF56112">
    <property type="entry name" value="Protein kinase-like (PK-like)"/>
    <property type="match status" value="1"/>
</dbReference>
<evidence type="ECO:0000256" key="6">
    <source>
        <dbReference type="SAM" id="MobiDB-lite"/>
    </source>
</evidence>
<dbReference type="InterPro" id="IPR011009">
    <property type="entry name" value="Kinase-like_dom_sf"/>
</dbReference>
<feature type="compositionally biased region" description="Low complexity" evidence="6">
    <location>
        <begin position="15"/>
        <end position="25"/>
    </location>
</feature>
<name>A0A4Y9ZYI3_9AGAM</name>
<dbReference type="PROSITE" id="PS50011">
    <property type="entry name" value="PROTEIN_KINASE_DOM"/>
    <property type="match status" value="1"/>
</dbReference>
<dbReference type="GO" id="GO:0004674">
    <property type="term" value="F:protein serine/threonine kinase activity"/>
    <property type="evidence" value="ECO:0007669"/>
    <property type="project" value="UniProtKB-KW"/>
</dbReference>
<feature type="non-terminal residue" evidence="9">
    <location>
        <position position="484"/>
    </location>
</feature>
<dbReference type="OrthoDB" id="10252171at2759"/>
<dbReference type="SMART" id="SM00240">
    <property type="entry name" value="FHA"/>
    <property type="match status" value="1"/>
</dbReference>
<dbReference type="InterPro" id="IPR008984">
    <property type="entry name" value="SMAD_FHA_dom_sf"/>
</dbReference>
<dbReference type="InterPro" id="IPR017441">
    <property type="entry name" value="Protein_kinase_ATP_BS"/>
</dbReference>
<dbReference type="CDD" id="cd00060">
    <property type="entry name" value="FHA"/>
    <property type="match status" value="1"/>
</dbReference>
<reference evidence="9 10" key="1">
    <citation type="submission" date="2019-02" db="EMBL/GenBank/DDBJ databases">
        <title>Genome sequencing of the rare red list fungi Hericium alpestre (H. flagellum).</title>
        <authorList>
            <person name="Buettner E."/>
            <person name="Kellner H."/>
        </authorList>
    </citation>
    <scope>NUCLEOTIDE SEQUENCE [LARGE SCALE GENOMIC DNA]</scope>
    <source>
        <strain evidence="9 10">DSM 108284</strain>
    </source>
</reference>
<feature type="compositionally biased region" description="Polar residues" evidence="6">
    <location>
        <begin position="1"/>
        <end position="14"/>
    </location>
</feature>
<evidence type="ECO:0000256" key="3">
    <source>
        <dbReference type="ARBA" id="ARBA00022840"/>
    </source>
</evidence>
<evidence type="ECO:0008006" key="11">
    <source>
        <dbReference type="Google" id="ProtNLM"/>
    </source>
</evidence>
<dbReference type="GO" id="GO:0005524">
    <property type="term" value="F:ATP binding"/>
    <property type="evidence" value="ECO:0007669"/>
    <property type="project" value="UniProtKB-UniRule"/>
</dbReference>
<dbReference type="FunFam" id="3.30.200.20:FF:000042">
    <property type="entry name" value="Aurora kinase A"/>
    <property type="match status" value="1"/>
</dbReference>